<dbReference type="OrthoDB" id="5835829at2759"/>
<keyword evidence="2" id="KW-1185">Reference proteome</keyword>
<name>A0A834X8K7_9FABA</name>
<comment type="caution">
    <text evidence="1">The sequence shown here is derived from an EMBL/GenBank/DDBJ whole genome shotgun (WGS) entry which is preliminary data.</text>
</comment>
<gene>
    <name evidence="1" type="ORF">G2W53_008350</name>
</gene>
<evidence type="ECO:0000313" key="1">
    <source>
        <dbReference type="EMBL" id="KAF7839868.1"/>
    </source>
</evidence>
<protein>
    <submittedName>
        <fullName evidence="1">UDP-glycosyltransferase 92A1</fullName>
    </submittedName>
</protein>
<evidence type="ECO:0000313" key="2">
    <source>
        <dbReference type="Proteomes" id="UP000634136"/>
    </source>
</evidence>
<proteinExistence type="predicted"/>
<keyword evidence="1" id="KW-0808">Transferase</keyword>
<dbReference type="Proteomes" id="UP000634136">
    <property type="component" value="Unassembled WGS sequence"/>
</dbReference>
<reference evidence="1" key="1">
    <citation type="submission" date="2020-09" db="EMBL/GenBank/DDBJ databases">
        <title>Genome-Enabled Discovery of Anthraquinone Biosynthesis in Senna tora.</title>
        <authorList>
            <person name="Kang S.-H."/>
            <person name="Pandey R.P."/>
            <person name="Lee C.-M."/>
            <person name="Sim J.-S."/>
            <person name="Jeong J.-T."/>
            <person name="Choi B.-S."/>
            <person name="Jung M."/>
            <person name="Ginzburg D."/>
            <person name="Zhao K."/>
            <person name="Won S.Y."/>
            <person name="Oh T.-J."/>
            <person name="Yu Y."/>
            <person name="Kim N.-H."/>
            <person name="Lee O.R."/>
            <person name="Lee T.-H."/>
            <person name="Bashyal P."/>
            <person name="Kim T.-S."/>
            <person name="Lee W.-H."/>
            <person name="Kawkins C."/>
            <person name="Kim C.-K."/>
            <person name="Kim J.S."/>
            <person name="Ahn B.O."/>
            <person name="Rhee S.Y."/>
            <person name="Sohng J.K."/>
        </authorList>
    </citation>
    <scope>NUCLEOTIDE SEQUENCE</scope>
    <source>
        <tissue evidence="1">Leaf</tissue>
    </source>
</reference>
<dbReference type="Gene3D" id="3.40.50.2000">
    <property type="entry name" value="Glycogen Phosphorylase B"/>
    <property type="match status" value="1"/>
</dbReference>
<sequence>MSIAHERQTASLPFLPRSLLLFPFLSKTEENAKKAPSPLLADLGLAFLSLEPHLRAIISAITEQEGRPTLFIICDVFFGWVSDVAKSFSTKSICFTTCGAYETITYMSIWLNLPHQKNRLRRVLRYRLP</sequence>
<dbReference type="AlphaFoldDB" id="A0A834X8K7"/>
<dbReference type="GO" id="GO:0016740">
    <property type="term" value="F:transferase activity"/>
    <property type="evidence" value="ECO:0007669"/>
    <property type="project" value="UniProtKB-KW"/>
</dbReference>
<accession>A0A834X8K7</accession>
<dbReference type="EMBL" id="JAAIUW010000003">
    <property type="protein sequence ID" value="KAF7839868.1"/>
    <property type="molecule type" value="Genomic_DNA"/>
</dbReference>
<organism evidence="1 2">
    <name type="scientific">Senna tora</name>
    <dbReference type="NCBI Taxonomy" id="362788"/>
    <lineage>
        <taxon>Eukaryota</taxon>
        <taxon>Viridiplantae</taxon>
        <taxon>Streptophyta</taxon>
        <taxon>Embryophyta</taxon>
        <taxon>Tracheophyta</taxon>
        <taxon>Spermatophyta</taxon>
        <taxon>Magnoliopsida</taxon>
        <taxon>eudicotyledons</taxon>
        <taxon>Gunneridae</taxon>
        <taxon>Pentapetalae</taxon>
        <taxon>rosids</taxon>
        <taxon>fabids</taxon>
        <taxon>Fabales</taxon>
        <taxon>Fabaceae</taxon>
        <taxon>Caesalpinioideae</taxon>
        <taxon>Cassia clade</taxon>
        <taxon>Senna</taxon>
    </lineage>
</organism>
<dbReference type="SUPFAM" id="SSF53756">
    <property type="entry name" value="UDP-Glycosyltransferase/glycogen phosphorylase"/>
    <property type="match status" value="1"/>
</dbReference>